<evidence type="ECO:0000256" key="1">
    <source>
        <dbReference type="SAM" id="Phobius"/>
    </source>
</evidence>
<comment type="caution">
    <text evidence="2">The sequence shown here is derived from an EMBL/GenBank/DDBJ whole genome shotgun (WGS) entry which is preliminary data.</text>
</comment>
<dbReference type="RefSeq" id="WP_110610800.1">
    <property type="nucleotide sequence ID" value="NZ_PDOD01000004.1"/>
</dbReference>
<protein>
    <submittedName>
        <fullName evidence="2">Uncharacterized protein</fullName>
    </submittedName>
</protein>
<dbReference type="OrthoDB" id="2388670at2"/>
<dbReference type="EMBL" id="PDOD01000004">
    <property type="protein sequence ID" value="PYZ92291.1"/>
    <property type="molecule type" value="Genomic_DNA"/>
</dbReference>
<organism evidence="2 3">
    <name type="scientific">Salipaludibacillus keqinensis</name>
    <dbReference type="NCBI Taxonomy" id="2045207"/>
    <lineage>
        <taxon>Bacteria</taxon>
        <taxon>Bacillati</taxon>
        <taxon>Bacillota</taxon>
        <taxon>Bacilli</taxon>
        <taxon>Bacillales</taxon>
        <taxon>Bacillaceae</taxon>
    </lineage>
</organism>
<feature type="transmembrane region" description="Helical" evidence="1">
    <location>
        <begin position="32"/>
        <end position="50"/>
    </location>
</feature>
<evidence type="ECO:0000313" key="2">
    <source>
        <dbReference type="EMBL" id="PYZ92291.1"/>
    </source>
</evidence>
<feature type="transmembrane region" description="Helical" evidence="1">
    <location>
        <begin position="62"/>
        <end position="80"/>
    </location>
</feature>
<keyword evidence="1" id="KW-0812">Transmembrane</keyword>
<dbReference type="Proteomes" id="UP000248214">
    <property type="component" value="Unassembled WGS sequence"/>
</dbReference>
<keyword evidence="1" id="KW-0472">Membrane</keyword>
<accession>A0A323TA39</accession>
<sequence>MNQFLFGFLLLVFLALPPVANLLESIMIVHMHMQMPLLVIAGFLMAYYFQKKYPAFFEKWNQRGYPGILLFSIIMIYWMLPRAMDDALTSQTVEIFKYISLPFLAGVPLRDSWAKLTSFLKNIVIISFTIMFIMMGLLYIAWPEQLCNNYLMIEQITLGWGFITMAACMVIYLVYNVLIDPMQYEGLAE</sequence>
<feature type="transmembrane region" description="Helical" evidence="1">
    <location>
        <begin position="153"/>
        <end position="175"/>
    </location>
</feature>
<keyword evidence="1" id="KW-1133">Transmembrane helix</keyword>
<name>A0A323TA39_9BACI</name>
<feature type="transmembrane region" description="Helical" evidence="1">
    <location>
        <begin position="119"/>
        <end position="141"/>
    </location>
</feature>
<keyword evidence="3" id="KW-1185">Reference proteome</keyword>
<proteinExistence type="predicted"/>
<gene>
    <name evidence="2" type="ORF">CR194_15755</name>
</gene>
<evidence type="ECO:0000313" key="3">
    <source>
        <dbReference type="Proteomes" id="UP000248214"/>
    </source>
</evidence>
<dbReference type="AlphaFoldDB" id="A0A323TA39"/>
<reference evidence="2 3" key="1">
    <citation type="submission" date="2017-10" db="EMBL/GenBank/DDBJ databases">
        <title>Bacillus sp. nov., a halophilic bacterium isolated from a Keqin Lake.</title>
        <authorList>
            <person name="Wang H."/>
        </authorList>
    </citation>
    <scope>NUCLEOTIDE SEQUENCE [LARGE SCALE GENOMIC DNA]</scope>
    <source>
        <strain evidence="2 3">KQ-12</strain>
    </source>
</reference>